<keyword evidence="1" id="KW-0812">Transmembrane</keyword>
<accession>A0ABC9D2B2</accession>
<proteinExistence type="predicted"/>
<keyword evidence="1" id="KW-1133">Transmembrane helix</keyword>
<feature type="transmembrane region" description="Helical" evidence="1">
    <location>
        <begin position="69"/>
        <end position="93"/>
    </location>
</feature>
<evidence type="ECO:0000313" key="2">
    <source>
        <dbReference type="EMBL" id="CAL5030321.1"/>
    </source>
</evidence>
<protein>
    <submittedName>
        <fullName evidence="2">Uncharacterized protein</fullName>
    </submittedName>
</protein>
<dbReference type="Pfam" id="PF12442">
    <property type="entry name" value="DUF3681"/>
    <property type="match status" value="1"/>
</dbReference>
<evidence type="ECO:0000313" key="3">
    <source>
        <dbReference type="Proteomes" id="UP001497457"/>
    </source>
</evidence>
<feature type="transmembrane region" description="Helical" evidence="1">
    <location>
        <begin position="113"/>
        <end position="134"/>
    </location>
</feature>
<name>A0ABC9D2B2_9POAL</name>
<feature type="transmembrane region" description="Helical" evidence="1">
    <location>
        <begin position="39"/>
        <end position="57"/>
    </location>
</feature>
<reference evidence="3" key="1">
    <citation type="submission" date="2024-06" db="EMBL/GenBank/DDBJ databases">
        <authorList>
            <person name="Ryan C."/>
        </authorList>
    </citation>
    <scope>NUCLEOTIDE SEQUENCE [LARGE SCALE GENOMIC DNA]</scope>
</reference>
<dbReference type="EMBL" id="OZ075141">
    <property type="protein sequence ID" value="CAL5030321.1"/>
    <property type="molecule type" value="Genomic_DNA"/>
</dbReference>
<keyword evidence="1" id="KW-0472">Membrane</keyword>
<gene>
    <name evidence="2" type="ORF">URODEC1_LOCUS80899</name>
</gene>
<evidence type="ECO:0000256" key="1">
    <source>
        <dbReference type="SAM" id="Phobius"/>
    </source>
</evidence>
<dbReference type="AlphaFoldDB" id="A0ABC9D2B2"/>
<dbReference type="PANTHER" id="PTHR33530">
    <property type="entry name" value="OS01G0147100 PROTEIN"/>
    <property type="match status" value="1"/>
</dbReference>
<dbReference type="PANTHER" id="PTHR33530:SF8">
    <property type="entry name" value="OS04G0591500 PROTEIN"/>
    <property type="match status" value="1"/>
</dbReference>
<organism evidence="2 3">
    <name type="scientific">Urochloa decumbens</name>
    <dbReference type="NCBI Taxonomy" id="240449"/>
    <lineage>
        <taxon>Eukaryota</taxon>
        <taxon>Viridiplantae</taxon>
        <taxon>Streptophyta</taxon>
        <taxon>Embryophyta</taxon>
        <taxon>Tracheophyta</taxon>
        <taxon>Spermatophyta</taxon>
        <taxon>Magnoliopsida</taxon>
        <taxon>Liliopsida</taxon>
        <taxon>Poales</taxon>
        <taxon>Poaceae</taxon>
        <taxon>PACMAD clade</taxon>
        <taxon>Panicoideae</taxon>
        <taxon>Panicodae</taxon>
        <taxon>Paniceae</taxon>
        <taxon>Melinidinae</taxon>
        <taxon>Urochloa</taxon>
    </lineage>
</organism>
<dbReference type="InterPro" id="IPR022149">
    <property type="entry name" value="DUF3681"/>
</dbReference>
<reference evidence="2 3" key="2">
    <citation type="submission" date="2024-10" db="EMBL/GenBank/DDBJ databases">
        <authorList>
            <person name="Ryan C."/>
        </authorList>
    </citation>
    <scope>NUCLEOTIDE SEQUENCE [LARGE SCALE GENOMIC DNA]</scope>
</reference>
<sequence>MGSLDVEAGGNTVGDMAEAAVTAADMAEATLDVAKLRRVLVAGGVGQAAAAVYMMLFRPPAGLFLLSRSLFRAYYCVLAAIALFGVVEAWTGLWLSHDDDPAGSPRRRAVGVAVLWVSVLTLLILAAVGGFAILK</sequence>
<keyword evidence="3" id="KW-1185">Reference proteome</keyword>
<dbReference type="Proteomes" id="UP001497457">
    <property type="component" value="Chromosome 31b"/>
</dbReference>